<gene>
    <name evidence="2" type="ORF">NIAS840_01881</name>
</gene>
<dbReference type="RefSeq" id="WP_003706953.1">
    <property type="nucleotide sequence ID" value="NZ_AFMN01000003.1"/>
</dbReference>
<evidence type="ECO:0000313" key="3">
    <source>
        <dbReference type="Proteomes" id="UP000006227"/>
    </source>
</evidence>
<evidence type="ECO:0000256" key="1">
    <source>
        <dbReference type="SAM" id="Coils"/>
    </source>
</evidence>
<feature type="coiled-coil region" evidence="1">
    <location>
        <begin position="307"/>
        <end position="369"/>
    </location>
</feature>
<proteinExistence type="predicted"/>
<organism evidence="2 3">
    <name type="scientific">Ligilactobacillus salivarius NIAS840</name>
    <dbReference type="NCBI Taxonomy" id="1029822"/>
    <lineage>
        <taxon>Bacteria</taxon>
        <taxon>Bacillati</taxon>
        <taxon>Bacillota</taxon>
        <taxon>Bacilli</taxon>
        <taxon>Lactobacillales</taxon>
        <taxon>Lactobacillaceae</taxon>
        <taxon>Ligilactobacillus</taxon>
    </lineage>
</organism>
<evidence type="ECO:0000313" key="2">
    <source>
        <dbReference type="EMBL" id="EGL98132.1"/>
    </source>
</evidence>
<keyword evidence="1" id="KW-0175">Coiled coil</keyword>
<comment type="caution">
    <text evidence="2">The sequence shown here is derived from an EMBL/GenBank/DDBJ whole genome shotgun (WGS) entry which is preliminary data.</text>
</comment>
<dbReference type="AlphaFoldDB" id="F5VGG1"/>
<sequence length="772" mass="91734">MEIYTLTDEKRRKILSKLKYHQIQTLSDFTMYKVKSEMITNNFIAASDWHLVDIQEDPFWKLRYTDNAPGKYVPKLKCYCGKTLRYQYVLESRNGKQLYLGKEHFMQHAGIPQKIANQIHERVNDIMIFRDEILVKYDRGERFPLKEYRILDKSGMLLEFGEDFNYKLRRFRDANLPLFHVDESRMMSKYRQIREANYALQRVLNREKFEDNHFLFRRILEKYIDDVKIRNLKDDTEWLKSVLNDCCLVEENMESVLSISTNMTKEILKNDYIKPINVRLTNLSMDGIFKVRFERILNSTKKSIYEKNEVDILLKKEEEKIVELNALQVQLYGKNAVQDYRDMKENRSIEEVIDSISEIKKKYKEYEKIKHKYIHLINTYINFYPVLINKLNEISDKEIILSDKIEEEYIKMLNVYNKLPRLNEGERKIVRYFMFRHKVNIPGKGVKQGYSLSAVPIEKFKKVKSKDIQKLLLEYLILRVAIVEEIIEFKNKELQDKYTKAKNIISRDGKYKPDKIMESYNIELLISLLIDDKYSKYANITLNKKVKLLKQKLDEIIKESGKRTIVEHILNGLISSYHGELSSSNDISNIVDSIIREGNEVSYNVTSLSQWEQDFIDFLYELNYYYYGDKLPKDRKTVNVKVLNKNLMFLRFINTKMRPIIEQINLSEQLREIYGSNLVEKVDTINELSKVAKIKNKDIKAKGKYKSVLKISSKQLDSIIKVYRKCFNKKGSGGKLKKLERGINSLEISDSLKKEIIFFEKNKENILKDIRS</sequence>
<accession>F5VGG1</accession>
<dbReference type="EMBL" id="AFMN01000003">
    <property type="protein sequence ID" value="EGL98132.1"/>
    <property type="molecule type" value="Genomic_DNA"/>
</dbReference>
<dbReference type="PATRIC" id="fig|1029822.3.peg.1874"/>
<name>F5VGG1_9LACO</name>
<protein>
    <submittedName>
        <fullName evidence="2">Uncharacterized protein</fullName>
    </submittedName>
</protein>
<reference evidence="2 3" key="1">
    <citation type="journal article" date="2011" name="J. Bacteriol.">
        <title>Genome Sequence of Lactobacillus salivarius NIAS840, Isolated from Chicken Intestine.</title>
        <authorList>
            <person name="Ham J.S."/>
            <person name="Kim H.W."/>
            <person name="Seol K.H."/>
            <person name="Jang A."/>
            <person name="Jeong S.G."/>
            <person name="Oh M.H."/>
            <person name="Kim D.H."/>
            <person name="Kang D.K."/>
            <person name="Kim G.B."/>
            <person name="Cha C.J."/>
        </authorList>
    </citation>
    <scope>NUCLEOTIDE SEQUENCE [LARGE SCALE GENOMIC DNA]</scope>
    <source>
        <strain evidence="2 3">NIAS840</strain>
    </source>
</reference>
<dbReference type="Proteomes" id="UP000006227">
    <property type="component" value="Unassembled WGS sequence"/>
</dbReference>